<gene>
    <name evidence="5" type="ORF">BIY22_05435</name>
</gene>
<dbReference type="Gene3D" id="3.90.1150.10">
    <property type="entry name" value="Aspartate Aminotransferase, domain 1"/>
    <property type="match status" value="1"/>
</dbReference>
<dbReference type="RefSeq" id="WP_075708051.1">
    <property type="nucleotide sequence ID" value="NZ_MJMJ01000012.1"/>
</dbReference>
<dbReference type="STRING" id="1381081.BIY22_05435"/>
<sequence length="356" mass="39906">MAIDHGGKLNQFARKYHSDPKDWLDLSTGVSPFPYPVESIPLSVWNRLPEVDDGLAVAAKEYYGAPCLPLAVAGTQAAIMVLPKLVTLLLGRCGTVALPRVGYKEHQHAWQEMRLGENQWRVELYDDLPSQQQIEHSDVVVVIHPNNPNGRCYQPSELMYLGDIMTKKGGFLVVDEAFVDCTPNVSLFNHMQERMLSGVIVLCSVGKFFGLAGARVGFVFAQQTTLDQMQDLLGPWTVAGPARWAVKQALLNRDWQTQARKNIHFASQALNRLLDQYLPSKRVGTDLFTTVYLHDARQCHEWLCQSRVLTRLCDENNALRFGLPANPQQFATLEAALLKLSERRNRALDLPQGDNG</sequence>
<comment type="cofactor">
    <cofactor evidence="1 3">
        <name>pyridoxal 5'-phosphate</name>
        <dbReference type="ChEBI" id="CHEBI:597326"/>
    </cofactor>
</comment>
<evidence type="ECO:0000313" key="5">
    <source>
        <dbReference type="EMBL" id="OLQ90438.1"/>
    </source>
</evidence>
<accession>A0A1Q9HJB7</accession>
<dbReference type="InterPro" id="IPR004838">
    <property type="entry name" value="NHTrfase_class1_PyrdxlP-BS"/>
</dbReference>
<keyword evidence="3" id="KW-0808">Transferase</keyword>
<comment type="similarity">
    <text evidence="3">Belongs to the class-I pyridoxal-phosphate-dependent aminotransferase family.</text>
</comment>
<feature type="domain" description="Aminotransferase class I/classII large" evidence="4">
    <location>
        <begin position="95"/>
        <end position="275"/>
    </location>
</feature>
<dbReference type="InterPro" id="IPR015424">
    <property type="entry name" value="PyrdxlP-dep_Trfase"/>
</dbReference>
<dbReference type="SUPFAM" id="SSF53383">
    <property type="entry name" value="PLP-dependent transferases"/>
    <property type="match status" value="1"/>
</dbReference>
<dbReference type="OrthoDB" id="9799304at2"/>
<evidence type="ECO:0000259" key="4">
    <source>
        <dbReference type="Pfam" id="PF00155"/>
    </source>
</evidence>
<reference evidence="5 6" key="1">
    <citation type="submission" date="2016-09" db="EMBL/GenBank/DDBJ databases">
        <title>Genomic Taxonomy of the Vibrionaceae.</title>
        <authorList>
            <person name="Gonzalez-Castillo A."/>
            <person name="Gomez-Gil B."/>
            <person name="Enciso-Ibarra K."/>
        </authorList>
    </citation>
    <scope>NUCLEOTIDE SEQUENCE [LARGE SCALE GENOMIC DNA]</scope>
    <source>
        <strain evidence="5 6">CAIM 703</strain>
    </source>
</reference>
<dbReference type="GO" id="GO:0008483">
    <property type="term" value="F:transaminase activity"/>
    <property type="evidence" value="ECO:0007669"/>
    <property type="project" value="UniProtKB-KW"/>
</dbReference>
<dbReference type="PANTHER" id="PTHR42885:SF1">
    <property type="entry name" value="THREONINE-PHOSPHATE DECARBOXYLASE"/>
    <property type="match status" value="1"/>
</dbReference>
<comment type="caution">
    <text evidence="5">The sequence shown here is derived from an EMBL/GenBank/DDBJ whole genome shotgun (WGS) entry which is preliminary data.</text>
</comment>
<dbReference type="GO" id="GO:0030170">
    <property type="term" value="F:pyridoxal phosphate binding"/>
    <property type="evidence" value="ECO:0007669"/>
    <property type="project" value="InterPro"/>
</dbReference>
<proteinExistence type="inferred from homology"/>
<keyword evidence="3" id="KW-0032">Aminotransferase</keyword>
<dbReference type="InterPro" id="IPR015422">
    <property type="entry name" value="PyrdxlP-dep_Trfase_small"/>
</dbReference>
<dbReference type="Gene3D" id="3.40.640.10">
    <property type="entry name" value="Type I PLP-dependent aspartate aminotransferase-like (Major domain)"/>
    <property type="match status" value="1"/>
</dbReference>
<dbReference type="InterPro" id="IPR015421">
    <property type="entry name" value="PyrdxlP-dep_Trfase_major"/>
</dbReference>
<dbReference type="CDD" id="cd00609">
    <property type="entry name" value="AAT_like"/>
    <property type="match status" value="1"/>
</dbReference>
<dbReference type="InterPro" id="IPR004839">
    <property type="entry name" value="Aminotransferase_I/II_large"/>
</dbReference>
<dbReference type="PROSITE" id="PS00105">
    <property type="entry name" value="AA_TRANSFER_CLASS_1"/>
    <property type="match status" value="1"/>
</dbReference>
<dbReference type="EMBL" id="MJMJ01000012">
    <property type="protein sequence ID" value="OLQ90438.1"/>
    <property type="molecule type" value="Genomic_DNA"/>
</dbReference>
<dbReference type="AlphaFoldDB" id="A0A1Q9HJB7"/>
<evidence type="ECO:0000256" key="2">
    <source>
        <dbReference type="ARBA" id="ARBA00022898"/>
    </source>
</evidence>
<evidence type="ECO:0000256" key="1">
    <source>
        <dbReference type="ARBA" id="ARBA00001933"/>
    </source>
</evidence>
<organism evidence="5 6">
    <name type="scientific">Vibrio panuliri</name>
    <dbReference type="NCBI Taxonomy" id="1381081"/>
    <lineage>
        <taxon>Bacteria</taxon>
        <taxon>Pseudomonadati</taxon>
        <taxon>Pseudomonadota</taxon>
        <taxon>Gammaproteobacteria</taxon>
        <taxon>Vibrionales</taxon>
        <taxon>Vibrionaceae</taxon>
        <taxon>Vibrio</taxon>
    </lineage>
</organism>
<evidence type="ECO:0000313" key="6">
    <source>
        <dbReference type="Proteomes" id="UP000186313"/>
    </source>
</evidence>
<dbReference type="Pfam" id="PF00155">
    <property type="entry name" value="Aminotran_1_2"/>
    <property type="match status" value="1"/>
</dbReference>
<dbReference type="EC" id="2.6.1.-" evidence="3"/>
<name>A0A1Q9HJB7_9VIBR</name>
<protein>
    <recommendedName>
        <fullName evidence="3">Aminotransferase</fullName>
        <ecNumber evidence="3">2.6.1.-</ecNumber>
    </recommendedName>
</protein>
<dbReference type="Proteomes" id="UP000186313">
    <property type="component" value="Unassembled WGS sequence"/>
</dbReference>
<evidence type="ECO:0000256" key="3">
    <source>
        <dbReference type="RuleBase" id="RU000481"/>
    </source>
</evidence>
<dbReference type="PANTHER" id="PTHR42885">
    <property type="entry name" value="HISTIDINOL-PHOSPHATE AMINOTRANSFERASE-RELATED"/>
    <property type="match status" value="1"/>
</dbReference>
<keyword evidence="2" id="KW-0663">Pyridoxal phosphate</keyword>